<evidence type="ECO:0000256" key="1">
    <source>
        <dbReference type="ARBA" id="ARBA00004123"/>
    </source>
</evidence>
<dbReference type="PANTHER" id="PTHR32467:SF118">
    <property type="entry name" value="ETHYLENE-RESPONSIVE TRANSCRIPTION FACTOR RAP2-7"/>
    <property type="match status" value="1"/>
</dbReference>
<proteinExistence type="inferred from homology"/>
<dbReference type="Pfam" id="PF00847">
    <property type="entry name" value="AP2"/>
    <property type="match status" value="1"/>
</dbReference>
<evidence type="ECO:0000256" key="8">
    <source>
        <dbReference type="SAM" id="MobiDB-lite"/>
    </source>
</evidence>
<reference evidence="10" key="1">
    <citation type="submission" date="2024-03" db="EMBL/GenBank/DDBJ databases">
        <title>WGS assembly of Saponaria officinalis var. Norfolk2.</title>
        <authorList>
            <person name="Jenkins J."/>
            <person name="Shu S."/>
            <person name="Grimwood J."/>
            <person name="Barry K."/>
            <person name="Goodstein D."/>
            <person name="Schmutz J."/>
            <person name="Leebens-Mack J."/>
            <person name="Osbourn A."/>
        </authorList>
    </citation>
    <scope>NUCLEOTIDE SEQUENCE [LARGE SCALE GENOMIC DNA]</scope>
    <source>
        <strain evidence="10">JIC</strain>
    </source>
</reference>
<feature type="region of interest" description="Disordered" evidence="8">
    <location>
        <begin position="1"/>
        <end position="22"/>
    </location>
</feature>
<dbReference type="CDD" id="cd00018">
    <property type="entry name" value="AP2"/>
    <property type="match status" value="1"/>
</dbReference>
<keyword evidence="4" id="KW-0010">Activator</keyword>
<dbReference type="GO" id="GO:0003700">
    <property type="term" value="F:DNA-binding transcription factor activity"/>
    <property type="evidence" value="ECO:0007669"/>
    <property type="project" value="InterPro"/>
</dbReference>
<dbReference type="PANTHER" id="PTHR32467">
    <property type="entry name" value="AP2-LIKE ETHYLENE-RESPONSIVE TRANSCRIPTION FACTOR"/>
    <property type="match status" value="1"/>
</dbReference>
<organism evidence="10 11">
    <name type="scientific">Saponaria officinalis</name>
    <name type="common">Common soapwort</name>
    <name type="synonym">Lychnis saponaria</name>
    <dbReference type="NCBI Taxonomy" id="3572"/>
    <lineage>
        <taxon>Eukaryota</taxon>
        <taxon>Viridiplantae</taxon>
        <taxon>Streptophyta</taxon>
        <taxon>Embryophyta</taxon>
        <taxon>Tracheophyta</taxon>
        <taxon>Spermatophyta</taxon>
        <taxon>Magnoliopsida</taxon>
        <taxon>eudicotyledons</taxon>
        <taxon>Gunneridae</taxon>
        <taxon>Pentapetalae</taxon>
        <taxon>Caryophyllales</taxon>
        <taxon>Caryophyllaceae</taxon>
        <taxon>Caryophylleae</taxon>
        <taxon>Saponaria</taxon>
    </lineage>
</organism>
<keyword evidence="3" id="KW-0238">DNA-binding</keyword>
<dbReference type="AlphaFoldDB" id="A0AAW1I382"/>
<evidence type="ECO:0000256" key="2">
    <source>
        <dbReference type="ARBA" id="ARBA00023015"/>
    </source>
</evidence>
<feature type="region of interest" description="Disordered" evidence="8">
    <location>
        <begin position="82"/>
        <end position="101"/>
    </location>
</feature>
<gene>
    <name evidence="10" type="ORF">RND81_10G183100</name>
</gene>
<comment type="caution">
    <text evidence="10">The sequence shown here is derived from an EMBL/GenBank/DDBJ whole genome shotgun (WGS) entry which is preliminary data.</text>
</comment>
<dbReference type="PROSITE" id="PS51032">
    <property type="entry name" value="AP2_ERF"/>
    <property type="match status" value="1"/>
</dbReference>
<dbReference type="EMBL" id="JBDFQZ010000010">
    <property type="protein sequence ID" value="KAK9684051.1"/>
    <property type="molecule type" value="Genomic_DNA"/>
</dbReference>
<keyword evidence="5" id="KW-0804">Transcription</keyword>
<dbReference type="InterPro" id="IPR001471">
    <property type="entry name" value="AP2/ERF_dom"/>
</dbReference>
<dbReference type="SMART" id="SM00380">
    <property type="entry name" value="AP2"/>
    <property type="match status" value="1"/>
</dbReference>
<evidence type="ECO:0000256" key="7">
    <source>
        <dbReference type="ARBA" id="ARBA00037973"/>
    </source>
</evidence>
<feature type="domain" description="AP2/ERF" evidence="9">
    <location>
        <begin position="101"/>
        <end position="157"/>
    </location>
</feature>
<dbReference type="FunFam" id="3.30.730.10:FF:000004">
    <property type="entry name" value="AP2-like ethylene-responsive transcription factor"/>
    <property type="match status" value="1"/>
</dbReference>
<sequence length="348" mass="38862">MLFDLNIDDEKERETSINTQLSNTSSTSSIVNALEESPFSDNLITHQLFPATACAAVNGGRDRDAEVHVVVPNQWLNLSVSGSEKKQVRKSRRGPRSRSSQYRGVTFYRRTGRWESHIWDCGKQVYLGGFDTAHAAARAYDRAAIKFRGVDADINFNITDYDDDMKQEVKNLSKEEFVQVLRQNTGLSRGNSRFRGVTRPKCDLWQSQMPQFLGNKAYDQAAIQRNAEIPIVANNEGRGHNLDLNLGISITIDGPKASNIIMGERESRTYSSPIQLASETKPMNRASPYYSSAAVPQPLVSRQPTTMLSGLPTGRPANYEVLIHPICIVSLLIRLASFLLSCNFPSKF</sequence>
<dbReference type="InterPro" id="IPR036955">
    <property type="entry name" value="AP2/ERF_dom_sf"/>
</dbReference>
<feature type="compositionally biased region" description="Basic residues" evidence="8">
    <location>
        <begin position="87"/>
        <end position="96"/>
    </location>
</feature>
<dbReference type="GO" id="GO:0005634">
    <property type="term" value="C:nucleus"/>
    <property type="evidence" value="ECO:0007669"/>
    <property type="project" value="UniProtKB-SubCell"/>
</dbReference>
<keyword evidence="6" id="KW-0539">Nucleus</keyword>
<comment type="similarity">
    <text evidence="7">Belongs to the AP2/ERF transcription factor family. AP2 subfamily.</text>
</comment>
<accession>A0AAW1I382</accession>
<dbReference type="Proteomes" id="UP001443914">
    <property type="component" value="Unassembled WGS sequence"/>
</dbReference>
<evidence type="ECO:0000256" key="4">
    <source>
        <dbReference type="ARBA" id="ARBA00023159"/>
    </source>
</evidence>
<keyword evidence="11" id="KW-1185">Reference proteome</keyword>
<protein>
    <recommendedName>
        <fullName evidence="9">AP2/ERF domain-containing protein</fullName>
    </recommendedName>
</protein>
<comment type="subcellular location">
    <subcellularLocation>
        <location evidence="1">Nucleus</location>
    </subcellularLocation>
</comment>
<dbReference type="SUPFAM" id="SSF54171">
    <property type="entry name" value="DNA-binding domain"/>
    <property type="match status" value="1"/>
</dbReference>
<evidence type="ECO:0000313" key="10">
    <source>
        <dbReference type="EMBL" id="KAK9684051.1"/>
    </source>
</evidence>
<dbReference type="InterPro" id="IPR016177">
    <property type="entry name" value="DNA-bd_dom_sf"/>
</dbReference>
<keyword evidence="2" id="KW-0805">Transcription regulation</keyword>
<evidence type="ECO:0000256" key="3">
    <source>
        <dbReference type="ARBA" id="ARBA00023125"/>
    </source>
</evidence>
<name>A0AAW1I382_SAPOF</name>
<dbReference type="GO" id="GO:0003677">
    <property type="term" value="F:DNA binding"/>
    <property type="evidence" value="ECO:0007669"/>
    <property type="project" value="UniProtKB-KW"/>
</dbReference>
<evidence type="ECO:0000256" key="6">
    <source>
        <dbReference type="ARBA" id="ARBA00023242"/>
    </source>
</evidence>
<evidence type="ECO:0000313" key="11">
    <source>
        <dbReference type="Proteomes" id="UP001443914"/>
    </source>
</evidence>
<evidence type="ECO:0000259" key="9">
    <source>
        <dbReference type="PROSITE" id="PS51032"/>
    </source>
</evidence>
<evidence type="ECO:0000256" key="5">
    <source>
        <dbReference type="ARBA" id="ARBA00023163"/>
    </source>
</evidence>
<dbReference type="Gene3D" id="3.30.730.10">
    <property type="entry name" value="AP2/ERF domain"/>
    <property type="match status" value="1"/>
</dbReference>